<reference evidence="3" key="2">
    <citation type="submission" date="2020-02" db="EMBL/GenBank/DDBJ databases">
        <authorList>
            <consortium name="NCBI Pathogen Detection Project"/>
        </authorList>
    </citation>
    <scope>NUCLEOTIDE SEQUENCE</scope>
    <source>
        <strain evidence="3">MA.CK_94/00001630</strain>
    </source>
</reference>
<organism evidence="3">
    <name type="scientific">Salmonella enterica</name>
    <name type="common">Salmonella choleraesuis</name>
    <dbReference type="NCBI Taxonomy" id="28901"/>
    <lineage>
        <taxon>Bacteria</taxon>
        <taxon>Pseudomonadati</taxon>
        <taxon>Pseudomonadota</taxon>
        <taxon>Gammaproteobacteria</taxon>
        <taxon>Enterobacterales</taxon>
        <taxon>Enterobacteriaceae</taxon>
        <taxon>Salmonella</taxon>
    </lineage>
</organism>
<feature type="compositionally biased region" description="Basic and acidic residues" evidence="1">
    <location>
        <begin position="62"/>
        <end position="74"/>
    </location>
</feature>
<dbReference type="AlphaFoldDB" id="A0A759YPC3"/>
<dbReference type="EMBL" id="DAAXRP010000023">
    <property type="protein sequence ID" value="HAG2284452.1"/>
    <property type="molecule type" value="Genomic_DNA"/>
</dbReference>
<gene>
    <name evidence="3" type="ORF">G8W61_004835</name>
</gene>
<evidence type="ECO:0000256" key="2">
    <source>
        <dbReference type="SAM" id="Phobius"/>
    </source>
</evidence>
<reference evidence="3" key="1">
    <citation type="journal article" date="2018" name="Genome Biol.">
        <title>SKESA: strategic k-mer extension for scrupulous assemblies.</title>
        <authorList>
            <person name="Souvorov A."/>
            <person name="Agarwala R."/>
            <person name="Lipman D.J."/>
        </authorList>
    </citation>
    <scope>NUCLEOTIDE SEQUENCE</scope>
    <source>
        <strain evidence="3">MA.CK_94/00001630</strain>
    </source>
</reference>
<feature type="transmembrane region" description="Helical" evidence="2">
    <location>
        <begin position="81"/>
        <end position="102"/>
    </location>
</feature>
<keyword evidence="2" id="KW-1133">Transmembrane helix</keyword>
<accession>A0A759YPC3</accession>
<keyword evidence="2" id="KW-0472">Membrane</keyword>
<feature type="region of interest" description="Disordered" evidence="1">
    <location>
        <begin position="13"/>
        <end position="77"/>
    </location>
</feature>
<evidence type="ECO:0000313" key="3">
    <source>
        <dbReference type="EMBL" id="HAG2284452.1"/>
    </source>
</evidence>
<sequence length="323" mass="34757">MTILTAVPAFVPGDEGVSLSSSLSSPDLEDSNGSPVYPNGSPSLADATTAEEPPAQQASHRRGGDGNRHAEPASRKKSPSLVWQISTVVLILGLAGAVAYLWQTVSRQAILLTSLDTAFRSGQLDSLPQRIQALEEKQQQYLSATQARTWYQEDSQARKTQETQETQVTQLVKDSGSLRAYVTALATQQDSLKQLTDALSSRLDEEVSRIDSLSVWKTQREKKAAGTAIKPSPVRTLGEPAATSLAVRKPVVSRALPPPFVLTGVERRGGQSYAVVLPAGTGSDWSQLKMLSPGESYRGWTLVSTDGNRAAFQVHGHIQQLTP</sequence>
<comment type="caution">
    <text evidence="3">The sequence shown here is derived from an EMBL/GenBank/DDBJ whole genome shotgun (WGS) entry which is preliminary data.</text>
</comment>
<proteinExistence type="predicted"/>
<evidence type="ECO:0000256" key="1">
    <source>
        <dbReference type="SAM" id="MobiDB-lite"/>
    </source>
</evidence>
<protein>
    <submittedName>
        <fullName evidence="3">Uncharacterized protein</fullName>
    </submittedName>
</protein>
<keyword evidence="2" id="KW-0812">Transmembrane</keyword>
<name>A0A759YPC3_SALER</name>